<keyword evidence="2" id="KW-1185">Reference proteome</keyword>
<dbReference type="AlphaFoldDB" id="A0A256GUF5"/>
<gene>
    <name evidence="1" type="ORF">CEV34_0204</name>
</gene>
<name>A0A256GUF5_9HYPH</name>
<evidence type="ECO:0000313" key="2">
    <source>
        <dbReference type="Proteomes" id="UP000216188"/>
    </source>
</evidence>
<evidence type="ECO:0000313" key="1">
    <source>
        <dbReference type="EMBL" id="OYR30762.1"/>
    </source>
</evidence>
<comment type="caution">
    <text evidence="1">The sequence shown here is derived from an EMBL/GenBank/DDBJ whole genome shotgun (WGS) entry which is preliminary data.</text>
</comment>
<proteinExistence type="predicted"/>
<organism evidence="1 2">
    <name type="scientific">Brucella pseudogrignonensis</name>
    <dbReference type="NCBI Taxonomy" id="419475"/>
    <lineage>
        <taxon>Bacteria</taxon>
        <taxon>Pseudomonadati</taxon>
        <taxon>Pseudomonadota</taxon>
        <taxon>Alphaproteobacteria</taxon>
        <taxon>Hyphomicrobiales</taxon>
        <taxon>Brucellaceae</taxon>
        <taxon>Brucella/Ochrobactrum group</taxon>
        <taxon>Brucella</taxon>
    </lineage>
</organism>
<accession>A0A256GUF5</accession>
<protein>
    <submittedName>
        <fullName evidence="1">Uncharacterized protein</fullName>
    </submittedName>
</protein>
<dbReference type="Proteomes" id="UP000216188">
    <property type="component" value="Unassembled WGS sequence"/>
</dbReference>
<reference evidence="1 2" key="1">
    <citation type="submission" date="2017-07" db="EMBL/GenBank/DDBJ databases">
        <title>Phylogenetic study on the rhizospheric bacterium Ochrobactrum sp. A44.</title>
        <authorList>
            <person name="Krzyzanowska D.M."/>
            <person name="Ossowicki A."/>
            <person name="Rajewska M."/>
            <person name="Maciag T."/>
            <person name="Kaczynski Z."/>
            <person name="Czerwicka M."/>
            <person name="Jafra S."/>
        </authorList>
    </citation>
    <scope>NUCLEOTIDE SEQUENCE [LARGE SCALE GENOMIC DNA]</scope>
    <source>
        <strain evidence="1 2">CCUG 30717</strain>
    </source>
</reference>
<sequence>MKLFRDKPGSALLRKPEIDPGCEIFDAIAADAKFDEIKCHEADLAKLNAGFK</sequence>
<dbReference type="EMBL" id="NNRM01000003">
    <property type="protein sequence ID" value="OYR30762.1"/>
    <property type="molecule type" value="Genomic_DNA"/>
</dbReference>